<sequence>MAPSLVSEPKEESVAQDEAGTETVPSSKKSKMQILMPSADNFDAKSPMEDVDADEIVEAAGEEEMANKDEVAEHQSVPVDSTNQENKAQSEVENRDKSKDVVELIDEGPLIEVDIE</sequence>
<reference evidence="2" key="1">
    <citation type="submission" date="2020-07" db="EMBL/GenBank/DDBJ databases">
        <authorList>
            <person name="Lin J."/>
        </authorList>
    </citation>
    <scope>NUCLEOTIDE SEQUENCE</scope>
</reference>
<feature type="compositionally biased region" description="Polar residues" evidence="1">
    <location>
        <begin position="78"/>
        <end position="87"/>
    </location>
</feature>
<accession>A0A6V7NYW1</accession>
<dbReference type="EMBL" id="LR862143">
    <property type="protein sequence ID" value="CAD1823544.1"/>
    <property type="molecule type" value="Genomic_DNA"/>
</dbReference>
<evidence type="ECO:0000313" key="2">
    <source>
        <dbReference type="EMBL" id="CAD1823544.1"/>
    </source>
</evidence>
<organism evidence="2">
    <name type="scientific">Ananas comosus var. bracteatus</name>
    <name type="common">red pineapple</name>
    <dbReference type="NCBI Taxonomy" id="296719"/>
    <lineage>
        <taxon>Eukaryota</taxon>
        <taxon>Viridiplantae</taxon>
        <taxon>Streptophyta</taxon>
        <taxon>Embryophyta</taxon>
        <taxon>Tracheophyta</taxon>
        <taxon>Spermatophyta</taxon>
        <taxon>Magnoliopsida</taxon>
        <taxon>Liliopsida</taxon>
        <taxon>Poales</taxon>
        <taxon>Bromeliaceae</taxon>
        <taxon>Bromelioideae</taxon>
        <taxon>Ananas</taxon>
    </lineage>
</organism>
<name>A0A6V7NYW1_ANACO</name>
<feature type="compositionally biased region" description="Basic and acidic residues" evidence="1">
    <location>
        <begin position="88"/>
        <end position="102"/>
    </location>
</feature>
<feature type="region of interest" description="Disordered" evidence="1">
    <location>
        <begin position="62"/>
        <end position="116"/>
    </location>
</feature>
<protein>
    <submittedName>
        <fullName evidence="2">Uncharacterized protein</fullName>
    </submittedName>
</protein>
<feature type="region of interest" description="Disordered" evidence="1">
    <location>
        <begin position="1"/>
        <end position="33"/>
    </location>
</feature>
<gene>
    <name evidence="2" type="ORF">CB5_LOCUS6755</name>
</gene>
<evidence type="ECO:0000256" key="1">
    <source>
        <dbReference type="SAM" id="MobiDB-lite"/>
    </source>
</evidence>
<dbReference type="AlphaFoldDB" id="A0A6V7NYW1"/>
<proteinExistence type="predicted"/>